<dbReference type="AlphaFoldDB" id="A0A6L6YHT7"/>
<dbReference type="NCBIfam" id="TIGR00785">
    <property type="entry name" value="dass"/>
    <property type="match status" value="1"/>
</dbReference>
<dbReference type="OrthoDB" id="9766267at2"/>
<accession>A0A6L6YHT7</accession>
<evidence type="ECO:0000256" key="1">
    <source>
        <dbReference type="ARBA" id="ARBA00004141"/>
    </source>
</evidence>
<reference evidence="6 7" key="1">
    <citation type="submission" date="2019-12" db="EMBL/GenBank/DDBJ databases">
        <title>Microbes associate with the intestines of laboratory mice.</title>
        <authorList>
            <person name="Navarre W."/>
            <person name="Wong E."/>
        </authorList>
    </citation>
    <scope>NUCLEOTIDE SEQUENCE [LARGE SCALE GENOMIC DNA]</scope>
    <source>
        <strain evidence="6 7">NM82_D38</strain>
    </source>
</reference>
<keyword evidence="3 5" id="KW-1133">Transmembrane helix</keyword>
<evidence type="ECO:0000256" key="3">
    <source>
        <dbReference type="ARBA" id="ARBA00022989"/>
    </source>
</evidence>
<evidence type="ECO:0000256" key="4">
    <source>
        <dbReference type="ARBA" id="ARBA00023136"/>
    </source>
</evidence>
<dbReference type="CDD" id="cd01115">
    <property type="entry name" value="SLC13_permease"/>
    <property type="match status" value="1"/>
</dbReference>
<dbReference type="GO" id="GO:1905039">
    <property type="term" value="P:carboxylic acid transmembrane transport"/>
    <property type="evidence" value="ECO:0007669"/>
    <property type="project" value="UniProtKB-ARBA"/>
</dbReference>
<proteinExistence type="predicted"/>
<dbReference type="Pfam" id="PF00939">
    <property type="entry name" value="Na_sulph_symp"/>
    <property type="match status" value="1"/>
</dbReference>
<dbReference type="GO" id="GO:0008514">
    <property type="term" value="F:organic anion transmembrane transporter activity"/>
    <property type="evidence" value="ECO:0007669"/>
    <property type="project" value="UniProtKB-ARBA"/>
</dbReference>
<feature type="transmembrane region" description="Helical" evidence="5">
    <location>
        <begin position="356"/>
        <end position="380"/>
    </location>
</feature>
<feature type="transmembrane region" description="Helical" evidence="5">
    <location>
        <begin position="66"/>
        <end position="85"/>
    </location>
</feature>
<protein>
    <submittedName>
        <fullName evidence="6">DASS family sodium-coupled anion symporter</fullName>
    </submittedName>
</protein>
<feature type="transmembrane region" description="Helical" evidence="5">
    <location>
        <begin position="412"/>
        <end position="430"/>
    </location>
</feature>
<keyword evidence="7" id="KW-1185">Reference proteome</keyword>
<evidence type="ECO:0000313" key="6">
    <source>
        <dbReference type="EMBL" id="MVX57216.1"/>
    </source>
</evidence>
<feature type="transmembrane region" description="Helical" evidence="5">
    <location>
        <begin position="476"/>
        <end position="499"/>
    </location>
</feature>
<dbReference type="Proteomes" id="UP000472580">
    <property type="component" value="Unassembled WGS sequence"/>
</dbReference>
<gene>
    <name evidence="6" type="ORF">E5987_08370</name>
</gene>
<feature type="transmembrane region" description="Helical" evidence="5">
    <location>
        <begin position="97"/>
        <end position="115"/>
    </location>
</feature>
<feature type="transmembrane region" description="Helical" evidence="5">
    <location>
        <begin position="317"/>
        <end position="335"/>
    </location>
</feature>
<comment type="subcellular location">
    <subcellularLocation>
        <location evidence="1">Membrane</location>
        <topology evidence="1">Multi-pass membrane protein</topology>
    </subcellularLocation>
</comment>
<feature type="transmembrane region" description="Helical" evidence="5">
    <location>
        <begin position="185"/>
        <end position="206"/>
    </location>
</feature>
<dbReference type="PANTHER" id="PTHR10283">
    <property type="entry name" value="SOLUTE CARRIER FAMILY 13 MEMBER"/>
    <property type="match status" value="1"/>
</dbReference>
<dbReference type="EMBL" id="WSRP01000024">
    <property type="protein sequence ID" value="MVX57216.1"/>
    <property type="molecule type" value="Genomic_DNA"/>
</dbReference>
<dbReference type="GO" id="GO:0005886">
    <property type="term" value="C:plasma membrane"/>
    <property type="evidence" value="ECO:0007669"/>
    <property type="project" value="TreeGrafter"/>
</dbReference>
<keyword evidence="2 5" id="KW-0812">Transmembrane</keyword>
<keyword evidence="4 5" id="KW-0472">Membrane</keyword>
<feature type="transmembrane region" description="Helical" evidence="5">
    <location>
        <begin position="127"/>
        <end position="149"/>
    </location>
</feature>
<feature type="transmembrane region" description="Helical" evidence="5">
    <location>
        <begin position="234"/>
        <end position="255"/>
    </location>
</feature>
<evidence type="ECO:0000256" key="2">
    <source>
        <dbReference type="ARBA" id="ARBA00022692"/>
    </source>
</evidence>
<evidence type="ECO:0000313" key="7">
    <source>
        <dbReference type="Proteomes" id="UP000472580"/>
    </source>
</evidence>
<evidence type="ECO:0000256" key="5">
    <source>
        <dbReference type="SAM" id="Phobius"/>
    </source>
</evidence>
<dbReference type="InterPro" id="IPR001898">
    <property type="entry name" value="SLC13A/DASS"/>
</dbReference>
<dbReference type="PANTHER" id="PTHR10283:SF82">
    <property type="entry name" value="SOLUTE CARRIER FAMILY 13 MEMBER 2"/>
    <property type="match status" value="1"/>
</dbReference>
<comment type="caution">
    <text evidence="6">The sequence shown here is derived from an EMBL/GenBank/DDBJ whole genome shotgun (WGS) entry which is preliminary data.</text>
</comment>
<sequence length="501" mass="53071">MGTFSKLSKTVALFLAPLLALLLYLVLPDSYVNGSGQTVAITHAAKACLAILLWMALWWFTETVPIAVTALLPIVLYPLCDVNTLAKTLVPYASDTIYLFLGGFLLAAGIQRWGLDKRIALKTLQIVGTSPGAIIAGMMVATGFISMWVSNTATAAMMVPIAMAVMSVVRQSSSSPTITKGERNFGICVLLAVAYGASIGGMGTIIGSPPNGIFVRFVQQTYGIDISIFDWMKVGMPVVLILMPLSWLLLTKVLFREQIKKIEGGKEWIKEELISLGKLSKGETVVLIVFVVTVILWCFGAQIRSFTIDGVRPFKQVSDAIIAMAAGISLFCIPVDFKRGERALDWKHCDSIPWDVLLLFGGGLTMAATIQATGSAQLIAAQAASFTGLPPVAVVIGVAALVIFATEFTSNTALAATMLPLLAAAAPVLGIPVEQVLLVTTLGASAAFMMPVATPPNAIIFGTGHIQIGDMIKAGFWLNVISIFVIAGVCMVLGGVLSLTN</sequence>
<feature type="transmembrane region" description="Helical" evidence="5">
    <location>
        <begin position="285"/>
        <end position="305"/>
    </location>
</feature>
<organism evidence="6 7">
    <name type="scientific">Parasutterella muris</name>
    <dbReference type="NCBI Taxonomy" id="2565572"/>
    <lineage>
        <taxon>Bacteria</taxon>
        <taxon>Pseudomonadati</taxon>
        <taxon>Pseudomonadota</taxon>
        <taxon>Betaproteobacteria</taxon>
        <taxon>Burkholderiales</taxon>
        <taxon>Sutterellaceae</taxon>
        <taxon>Parasutterella</taxon>
    </lineage>
</organism>
<name>A0A6L6YHT7_9BURK</name>
<feature type="transmembrane region" description="Helical" evidence="5">
    <location>
        <begin position="386"/>
        <end position="405"/>
    </location>
</feature>